<dbReference type="InterPro" id="IPR052362">
    <property type="entry name" value="HTH-GbsR_regulator"/>
</dbReference>
<proteinExistence type="predicted"/>
<dbReference type="PANTHER" id="PTHR38465:SF2">
    <property type="entry name" value="HTH-TYPE TRANSCRIPTIONAL REGULATOR MMPR5"/>
    <property type="match status" value="1"/>
</dbReference>
<keyword evidence="1" id="KW-0805">Transcription regulation</keyword>
<dbReference type="OrthoDB" id="67158at2"/>
<evidence type="ECO:0000256" key="1">
    <source>
        <dbReference type="ARBA" id="ARBA00023015"/>
    </source>
</evidence>
<organism evidence="4 5">
    <name type="scientific">Stackebrandtia albiflava</name>
    <dbReference type="NCBI Taxonomy" id="406432"/>
    <lineage>
        <taxon>Bacteria</taxon>
        <taxon>Bacillati</taxon>
        <taxon>Actinomycetota</taxon>
        <taxon>Actinomycetes</taxon>
        <taxon>Glycomycetales</taxon>
        <taxon>Glycomycetaceae</taxon>
        <taxon>Stackebrandtia</taxon>
    </lineage>
</organism>
<dbReference type="InterPro" id="IPR036390">
    <property type="entry name" value="WH_DNA-bd_sf"/>
</dbReference>
<keyword evidence="2 4" id="KW-0238">DNA-binding</keyword>
<dbReference type="GO" id="GO:0003677">
    <property type="term" value="F:DNA binding"/>
    <property type="evidence" value="ECO:0007669"/>
    <property type="project" value="UniProtKB-KW"/>
</dbReference>
<evidence type="ECO:0000256" key="3">
    <source>
        <dbReference type="ARBA" id="ARBA00023163"/>
    </source>
</evidence>
<dbReference type="Gene3D" id="1.10.10.10">
    <property type="entry name" value="Winged helix-like DNA-binding domain superfamily/Winged helix DNA-binding domain"/>
    <property type="match status" value="1"/>
</dbReference>
<dbReference type="AlphaFoldDB" id="A0A562UL82"/>
<dbReference type="InterPro" id="IPR036388">
    <property type="entry name" value="WH-like_DNA-bd_sf"/>
</dbReference>
<protein>
    <submittedName>
        <fullName evidence="4">DNA-binding transcriptional regulator GbsR (MarR family)</fullName>
    </submittedName>
</protein>
<name>A0A562UL82_9ACTN</name>
<dbReference type="PANTHER" id="PTHR38465">
    <property type="entry name" value="HTH-TYPE TRANSCRIPTIONAL REGULATOR MJ1563-RELATED"/>
    <property type="match status" value="1"/>
</dbReference>
<accession>A0A562UL82</accession>
<reference evidence="4 5" key="1">
    <citation type="journal article" date="2013" name="Stand. Genomic Sci.">
        <title>Genomic Encyclopedia of Type Strains, Phase I: The one thousand microbial genomes (KMG-I) project.</title>
        <authorList>
            <person name="Kyrpides N.C."/>
            <person name="Woyke T."/>
            <person name="Eisen J.A."/>
            <person name="Garrity G."/>
            <person name="Lilburn T.G."/>
            <person name="Beck B.J."/>
            <person name="Whitman W.B."/>
            <person name="Hugenholtz P."/>
            <person name="Klenk H.P."/>
        </authorList>
    </citation>
    <scope>NUCLEOTIDE SEQUENCE [LARGE SCALE GENOMIC DNA]</scope>
    <source>
        <strain evidence="4 5">DSM 45044</strain>
    </source>
</reference>
<gene>
    <name evidence="4" type="ORF">LX16_5333</name>
</gene>
<dbReference type="RefSeq" id="WP_147144672.1">
    <property type="nucleotide sequence ID" value="NZ_BAABIJ010000008.1"/>
</dbReference>
<sequence>MTELSIRERELVGRFGLFTEMTGGQRIPGMLVGYLLICAPEEQSITEIATALNVSKASVSTVMRQLQQVRAVERVPVADSRQHYYRLTGNWIEMIRARWRFLDAGRDLAEAGMAVVADDPRRRERMRDFADFLSFLVEELGNDLTARWEAYQAKRKAEREAPR</sequence>
<keyword evidence="5" id="KW-1185">Reference proteome</keyword>
<comment type="caution">
    <text evidence="4">The sequence shown here is derived from an EMBL/GenBank/DDBJ whole genome shotgun (WGS) entry which is preliminary data.</text>
</comment>
<dbReference type="EMBL" id="VLLL01000013">
    <property type="protein sequence ID" value="TWJ06369.1"/>
    <property type="molecule type" value="Genomic_DNA"/>
</dbReference>
<evidence type="ECO:0000313" key="5">
    <source>
        <dbReference type="Proteomes" id="UP000321617"/>
    </source>
</evidence>
<evidence type="ECO:0000313" key="4">
    <source>
        <dbReference type="EMBL" id="TWJ06369.1"/>
    </source>
</evidence>
<dbReference type="Proteomes" id="UP000321617">
    <property type="component" value="Unassembled WGS sequence"/>
</dbReference>
<evidence type="ECO:0000256" key="2">
    <source>
        <dbReference type="ARBA" id="ARBA00023125"/>
    </source>
</evidence>
<dbReference type="SUPFAM" id="SSF46785">
    <property type="entry name" value="Winged helix' DNA-binding domain"/>
    <property type="match status" value="1"/>
</dbReference>
<dbReference type="Gene3D" id="1.10.287.160">
    <property type="entry name" value="HR1 repeat"/>
    <property type="match status" value="1"/>
</dbReference>
<keyword evidence="3" id="KW-0804">Transcription</keyword>